<dbReference type="EC" id="2.4.99.17" evidence="5"/>
<keyword evidence="2 5" id="KW-0808">Transferase</keyword>
<keyword evidence="1" id="KW-0963">Cytoplasm</keyword>
<dbReference type="Gene3D" id="2.40.10.240">
    <property type="entry name" value="QueA-like"/>
    <property type="match status" value="1"/>
</dbReference>
<keyword evidence="5" id="KW-0413">Isomerase</keyword>
<gene>
    <name evidence="5" type="ORF">EZS26_002271</name>
</gene>
<name>A0A5M8NZD7_9BACT</name>
<proteinExistence type="predicted"/>
<dbReference type="PANTHER" id="PTHR30307:SF0">
    <property type="entry name" value="S-ADENOSYLMETHIONINE:TRNA RIBOSYLTRANSFERASE-ISOMERASE"/>
    <property type="match status" value="1"/>
</dbReference>
<keyword evidence="5" id="KW-0328">Glycosyltransferase</keyword>
<dbReference type="Pfam" id="PF02547">
    <property type="entry name" value="Queuosine_synth"/>
    <property type="match status" value="1"/>
</dbReference>
<organism evidence="5 6">
    <name type="scientific">Candidatus Ordinivivax streblomastigis</name>
    <dbReference type="NCBI Taxonomy" id="2540710"/>
    <lineage>
        <taxon>Bacteria</taxon>
        <taxon>Pseudomonadati</taxon>
        <taxon>Bacteroidota</taxon>
        <taxon>Bacteroidia</taxon>
        <taxon>Bacteroidales</taxon>
        <taxon>Candidatus Ordinivivax</taxon>
    </lineage>
</organism>
<dbReference type="InterPro" id="IPR042119">
    <property type="entry name" value="QueA_dom2"/>
</dbReference>
<dbReference type="GO" id="GO:0051075">
    <property type="term" value="F:S-adenosylmethionine:tRNA ribosyltransferase-isomerase activity"/>
    <property type="evidence" value="ECO:0007669"/>
    <property type="project" value="UniProtKB-EC"/>
</dbReference>
<evidence type="ECO:0000256" key="4">
    <source>
        <dbReference type="ARBA" id="ARBA00022785"/>
    </source>
</evidence>
<dbReference type="InterPro" id="IPR036100">
    <property type="entry name" value="QueA_sf"/>
</dbReference>
<evidence type="ECO:0000256" key="2">
    <source>
        <dbReference type="ARBA" id="ARBA00022679"/>
    </source>
</evidence>
<dbReference type="Gene3D" id="3.40.1780.10">
    <property type="entry name" value="QueA-like"/>
    <property type="match status" value="1"/>
</dbReference>
<protein>
    <submittedName>
        <fullName evidence="5">S-adenosylmethionine:tRNA ribosyltransferase-isomerase</fullName>
        <ecNumber evidence="5">2.4.99.17</ecNumber>
    </submittedName>
</protein>
<dbReference type="SUPFAM" id="SSF111337">
    <property type="entry name" value="QueA-like"/>
    <property type="match status" value="1"/>
</dbReference>
<dbReference type="Proteomes" id="UP000324575">
    <property type="component" value="Unassembled WGS sequence"/>
</dbReference>
<comment type="caution">
    <text evidence="5">The sequence shown here is derived from an EMBL/GenBank/DDBJ whole genome shotgun (WGS) entry which is preliminary data.</text>
</comment>
<dbReference type="InterPro" id="IPR042118">
    <property type="entry name" value="QueA_dom1"/>
</dbReference>
<evidence type="ECO:0000256" key="3">
    <source>
        <dbReference type="ARBA" id="ARBA00022691"/>
    </source>
</evidence>
<evidence type="ECO:0000313" key="5">
    <source>
        <dbReference type="EMBL" id="KAA6301527.1"/>
    </source>
</evidence>
<keyword evidence="4" id="KW-0671">Queuosine biosynthesis</keyword>
<sequence>MVQDINIEAFNYDLPDERIPKFPLAQRDQSKLLIYKQGRITHTSFQHISELIPENALLIFNNTKVIQARMIFRKATGASIEIFCLEPKEPSDYAQSFIQNKSCVWLCMIGNAKRWKGGKLEVSVQGDDPNEVILTAEKIQSYGETHLVCFTWNNPRWTFADLLEKQGELPIPPYLNRRTEESDKESYQTVYSKIKGSVAAPTAGLHFTQTVLEHLKQKHIDMEELTLHVGAGTFKPVKSATLAGHEMHTECISVKKSTIEKLLAKEGKIFAVGTTSVRTLESLYYIGLTLERNLNATPDELEVNQWTPYENSDLLPIHRVLQNILNYMNRKKLDVLTTHTQILIAPGYSFKLVNGMITNFHQPKSTLLLLISTFVDGDWRSIYDYALQNDFRFLSYGDSSLLFRQ</sequence>
<accession>A0A5M8NZD7</accession>
<evidence type="ECO:0000313" key="6">
    <source>
        <dbReference type="Proteomes" id="UP000324575"/>
    </source>
</evidence>
<dbReference type="AlphaFoldDB" id="A0A5M8NZD7"/>
<dbReference type="InterPro" id="IPR003699">
    <property type="entry name" value="QueA"/>
</dbReference>
<reference evidence="5 6" key="1">
    <citation type="submission" date="2019-03" db="EMBL/GenBank/DDBJ databases">
        <title>Single cell metagenomics reveals metabolic interactions within the superorganism composed of flagellate Streblomastix strix and complex community of Bacteroidetes bacteria on its surface.</title>
        <authorList>
            <person name="Treitli S.C."/>
            <person name="Kolisko M."/>
            <person name="Husnik F."/>
            <person name="Keeling P."/>
            <person name="Hampl V."/>
        </authorList>
    </citation>
    <scope>NUCLEOTIDE SEQUENCE [LARGE SCALE GENOMIC DNA]</scope>
    <source>
        <strain evidence="5">St1</strain>
    </source>
</reference>
<dbReference type="PANTHER" id="PTHR30307">
    <property type="entry name" value="S-ADENOSYLMETHIONINE:TRNA RIBOSYLTRANSFERASE-ISOMERASE"/>
    <property type="match status" value="1"/>
</dbReference>
<dbReference type="EMBL" id="SNRX01000017">
    <property type="protein sequence ID" value="KAA6301527.1"/>
    <property type="molecule type" value="Genomic_DNA"/>
</dbReference>
<keyword evidence="3" id="KW-0949">S-adenosyl-L-methionine</keyword>
<evidence type="ECO:0000256" key="1">
    <source>
        <dbReference type="ARBA" id="ARBA00022490"/>
    </source>
</evidence>
<dbReference type="GO" id="GO:0008616">
    <property type="term" value="P:tRNA queuosine(34) biosynthetic process"/>
    <property type="evidence" value="ECO:0007669"/>
    <property type="project" value="UniProtKB-KW"/>
</dbReference>